<reference evidence="2" key="1">
    <citation type="submission" date="2023-01" db="EMBL/GenBank/DDBJ databases">
        <title>Genome assembly of the deep-sea coral Lophelia pertusa.</title>
        <authorList>
            <person name="Herrera S."/>
            <person name="Cordes E."/>
        </authorList>
    </citation>
    <scope>NUCLEOTIDE SEQUENCE</scope>
    <source>
        <strain evidence="2">USNM1676648</strain>
        <tissue evidence="2">Polyp</tissue>
    </source>
</reference>
<organism evidence="2 3">
    <name type="scientific">Desmophyllum pertusum</name>
    <dbReference type="NCBI Taxonomy" id="174260"/>
    <lineage>
        <taxon>Eukaryota</taxon>
        <taxon>Metazoa</taxon>
        <taxon>Cnidaria</taxon>
        <taxon>Anthozoa</taxon>
        <taxon>Hexacorallia</taxon>
        <taxon>Scleractinia</taxon>
        <taxon>Caryophylliina</taxon>
        <taxon>Caryophylliidae</taxon>
        <taxon>Desmophyllum</taxon>
    </lineage>
</organism>
<dbReference type="OrthoDB" id="10071823at2759"/>
<gene>
    <name evidence="2" type="ORF">OS493_001024</name>
</gene>
<feature type="region of interest" description="Disordered" evidence="1">
    <location>
        <begin position="1"/>
        <end position="35"/>
    </location>
</feature>
<keyword evidence="3" id="KW-1185">Reference proteome</keyword>
<evidence type="ECO:0000313" key="2">
    <source>
        <dbReference type="EMBL" id="KAJ7387684.1"/>
    </source>
</evidence>
<dbReference type="AlphaFoldDB" id="A0A9W9ZX92"/>
<comment type="caution">
    <text evidence="2">The sequence shown here is derived from an EMBL/GenBank/DDBJ whole genome shotgun (WGS) entry which is preliminary data.</text>
</comment>
<sequence length="195" mass="21520">MVATASFVDPDAESTRLEESASLFSDDDPAPPSYIAAADVDDFDFEQSSLQPSSSSIADVDYFEQSSIQPSSSSIADVDYFEQSSLQRDPAPPSYIADVDNFEEPSLQDPDPALELSSSLKLTYEIVRQSTKRGRPKLIDSQGYTYNIQRLRGVVTDWQCSVRRKSTLAELQLNSAAMTSCVVITSTTTRHKRGR</sequence>
<name>A0A9W9ZX92_9CNID</name>
<dbReference type="EMBL" id="MU825873">
    <property type="protein sequence ID" value="KAJ7387684.1"/>
    <property type="molecule type" value="Genomic_DNA"/>
</dbReference>
<evidence type="ECO:0000313" key="3">
    <source>
        <dbReference type="Proteomes" id="UP001163046"/>
    </source>
</evidence>
<evidence type="ECO:0000256" key="1">
    <source>
        <dbReference type="SAM" id="MobiDB-lite"/>
    </source>
</evidence>
<protein>
    <submittedName>
        <fullName evidence="2">Uncharacterized protein</fullName>
    </submittedName>
</protein>
<dbReference type="Proteomes" id="UP001163046">
    <property type="component" value="Unassembled WGS sequence"/>
</dbReference>
<accession>A0A9W9ZX92</accession>
<proteinExistence type="predicted"/>